<dbReference type="EMBL" id="VSRR010006587">
    <property type="protein sequence ID" value="MPC45143.1"/>
    <property type="molecule type" value="Genomic_DNA"/>
</dbReference>
<comment type="caution">
    <text evidence="1">The sequence shown here is derived from an EMBL/GenBank/DDBJ whole genome shotgun (WGS) entry which is preliminary data.</text>
</comment>
<keyword evidence="2" id="KW-1185">Reference proteome</keyword>
<name>A0A5B7FJ28_PORTR</name>
<protein>
    <submittedName>
        <fullName evidence="1">Uncharacterized protein</fullName>
    </submittedName>
</protein>
<evidence type="ECO:0000313" key="2">
    <source>
        <dbReference type="Proteomes" id="UP000324222"/>
    </source>
</evidence>
<sequence>MPEHSADPPLRQFTPIMHHSERREGECLLTLVTSYEAAASRLGALDQPPCPDLLRLHMGPNPLWFREKVEKKLW</sequence>
<gene>
    <name evidence="1" type="ORF">E2C01_038829</name>
</gene>
<accession>A0A5B7FJ28</accession>
<dbReference type="Proteomes" id="UP000324222">
    <property type="component" value="Unassembled WGS sequence"/>
</dbReference>
<reference evidence="1 2" key="1">
    <citation type="submission" date="2019-05" db="EMBL/GenBank/DDBJ databases">
        <title>Another draft genome of Portunus trituberculatus and its Hox gene families provides insights of decapod evolution.</title>
        <authorList>
            <person name="Jeong J.-H."/>
            <person name="Song I."/>
            <person name="Kim S."/>
            <person name="Choi T."/>
            <person name="Kim D."/>
            <person name="Ryu S."/>
            <person name="Kim W."/>
        </authorList>
    </citation>
    <scope>NUCLEOTIDE SEQUENCE [LARGE SCALE GENOMIC DNA]</scope>
    <source>
        <tissue evidence="1">Muscle</tissue>
    </source>
</reference>
<organism evidence="1 2">
    <name type="scientific">Portunus trituberculatus</name>
    <name type="common">Swimming crab</name>
    <name type="synonym">Neptunus trituberculatus</name>
    <dbReference type="NCBI Taxonomy" id="210409"/>
    <lineage>
        <taxon>Eukaryota</taxon>
        <taxon>Metazoa</taxon>
        <taxon>Ecdysozoa</taxon>
        <taxon>Arthropoda</taxon>
        <taxon>Crustacea</taxon>
        <taxon>Multicrustacea</taxon>
        <taxon>Malacostraca</taxon>
        <taxon>Eumalacostraca</taxon>
        <taxon>Eucarida</taxon>
        <taxon>Decapoda</taxon>
        <taxon>Pleocyemata</taxon>
        <taxon>Brachyura</taxon>
        <taxon>Eubrachyura</taxon>
        <taxon>Portunoidea</taxon>
        <taxon>Portunidae</taxon>
        <taxon>Portuninae</taxon>
        <taxon>Portunus</taxon>
    </lineage>
</organism>
<evidence type="ECO:0000313" key="1">
    <source>
        <dbReference type="EMBL" id="MPC45143.1"/>
    </source>
</evidence>
<proteinExistence type="predicted"/>
<dbReference type="AlphaFoldDB" id="A0A5B7FJ28"/>